<gene>
    <name evidence="3" type="ORF">JXQ802_LOCUS19668</name>
    <name evidence="4" type="ORF">JXQ802_LOCUS19741</name>
    <name evidence="2" type="ORF">PYM288_LOCUS7873</name>
</gene>
<sequence>MDHAQIWKICLITGIILLLVAFILGWIGFGVPDWQSFQLYTGSVVEYYGLWAYCQEQTVTYGTVCNRWYRAETQLFNGTRPTFISTSEGLITVGMILLSLGLVVAILATILPLLGYVASLIALISFVFLVIGLPIFGQDSNNLSRARGDVTYNKRYGFWLMVPTIVLEFLAMLLFLAAAFLYQRYGYGNIFTDSDTGVKSGWQVLGQPNMLVGPPPRGLPYGMGLPPMNLPHGMGLPPMNLPHGMRLPAPFNHDGFPPAPYPYSAPHNQVVPSLLSQYCNSQLSRPLGPLLARSITVSTLPQPCVTRAIASQPIPNVLPDYCRTCEPVEPPCRSIINCTGRTLVGPLMRTC</sequence>
<feature type="transmembrane region" description="Helical" evidence="1">
    <location>
        <begin position="6"/>
        <end position="29"/>
    </location>
</feature>
<name>A0A813X7M5_9BILA</name>
<protein>
    <submittedName>
        <fullName evidence="2">Uncharacterized protein</fullName>
    </submittedName>
</protein>
<keyword evidence="1" id="KW-0472">Membrane</keyword>
<evidence type="ECO:0000313" key="6">
    <source>
        <dbReference type="Proteomes" id="UP000663870"/>
    </source>
</evidence>
<evidence type="ECO:0000256" key="1">
    <source>
        <dbReference type="SAM" id="Phobius"/>
    </source>
</evidence>
<dbReference type="AlphaFoldDB" id="A0A813X7M5"/>
<reference evidence="2" key="1">
    <citation type="submission" date="2021-02" db="EMBL/GenBank/DDBJ databases">
        <authorList>
            <person name="Nowell W R."/>
        </authorList>
    </citation>
    <scope>NUCLEOTIDE SEQUENCE</scope>
</reference>
<dbReference type="EMBL" id="CAJNOL010000545">
    <property type="protein sequence ID" value="CAF1110404.1"/>
    <property type="molecule type" value="Genomic_DNA"/>
</dbReference>
<dbReference type="EMBL" id="CAJNOH010000100">
    <property type="protein sequence ID" value="CAF0867599.1"/>
    <property type="molecule type" value="Genomic_DNA"/>
</dbReference>
<keyword evidence="1" id="KW-1133">Transmembrane helix</keyword>
<evidence type="ECO:0000313" key="4">
    <source>
        <dbReference type="EMBL" id="CAF1111945.1"/>
    </source>
</evidence>
<feature type="transmembrane region" description="Helical" evidence="1">
    <location>
        <begin position="158"/>
        <end position="182"/>
    </location>
</feature>
<keyword evidence="6" id="KW-1185">Reference proteome</keyword>
<accession>A0A813X7M5</accession>
<dbReference type="Proteomes" id="UP000663870">
    <property type="component" value="Unassembled WGS sequence"/>
</dbReference>
<evidence type="ECO:0000313" key="2">
    <source>
        <dbReference type="EMBL" id="CAF0867599.1"/>
    </source>
</evidence>
<evidence type="ECO:0000313" key="5">
    <source>
        <dbReference type="Proteomes" id="UP000663854"/>
    </source>
</evidence>
<dbReference type="Gene3D" id="1.20.140.150">
    <property type="match status" value="1"/>
</dbReference>
<dbReference type="EMBL" id="CAJNOL010000549">
    <property type="protein sequence ID" value="CAF1111945.1"/>
    <property type="molecule type" value="Genomic_DNA"/>
</dbReference>
<comment type="caution">
    <text evidence="2">The sequence shown here is derived from an EMBL/GenBank/DDBJ whole genome shotgun (WGS) entry which is preliminary data.</text>
</comment>
<feature type="transmembrane region" description="Helical" evidence="1">
    <location>
        <begin position="116"/>
        <end position="137"/>
    </location>
</feature>
<dbReference type="Proteomes" id="UP000663854">
    <property type="component" value="Unassembled WGS sequence"/>
</dbReference>
<keyword evidence="1" id="KW-0812">Transmembrane</keyword>
<organism evidence="2 5">
    <name type="scientific">Rotaria sordida</name>
    <dbReference type="NCBI Taxonomy" id="392033"/>
    <lineage>
        <taxon>Eukaryota</taxon>
        <taxon>Metazoa</taxon>
        <taxon>Spiralia</taxon>
        <taxon>Gnathifera</taxon>
        <taxon>Rotifera</taxon>
        <taxon>Eurotatoria</taxon>
        <taxon>Bdelloidea</taxon>
        <taxon>Philodinida</taxon>
        <taxon>Philodinidae</taxon>
        <taxon>Rotaria</taxon>
    </lineage>
</organism>
<evidence type="ECO:0000313" key="3">
    <source>
        <dbReference type="EMBL" id="CAF1110404.1"/>
    </source>
</evidence>
<proteinExistence type="predicted"/>
<feature type="transmembrane region" description="Helical" evidence="1">
    <location>
        <begin position="90"/>
        <end position="110"/>
    </location>
</feature>